<dbReference type="STRING" id="1202768.SAMN05216285_3952"/>
<protein>
    <submittedName>
        <fullName evidence="2">Uncharacterized protein</fullName>
    </submittedName>
</protein>
<dbReference type="InterPro" id="IPR011050">
    <property type="entry name" value="Pectin_lyase_fold/virulence"/>
</dbReference>
<evidence type="ECO:0000313" key="2">
    <source>
        <dbReference type="EMBL" id="SEW31108.1"/>
    </source>
</evidence>
<gene>
    <name evidence="2" type="ORF">SAMN05216285_3952</name>
</gene>
<name>A0A1I0QTZ1_9EURY</name>
<feature type="region of interest" description="Disordered" evidence="1">
    <location>
        <begin position="1"/>
        <end position="24"/>
    </location>
</feature>
<organism evidence="2 3">
    <name type="scientific">Natrinema salifodinae</name>
    <dbReference type="NCBI Taxonomy" id="1202768"/>
    <lineage>
        <taxon>Archaea</taxon>
        <taxon>Methanobacteriati</taxon>
        <taxon>Methanobacteriota</taxon>
        <taxon>Stenosarchaea group</taxon>
        <taxon>Halobacteria</taxon>
        <taxon>Halobacteriales</taxon>
        <taxon>Natrialbaceae</taxon>
        <taxon>Natrinema</taxon>
    </lineage>
</organism>
<evidence type="ECO:0000313" key="3">
    <source>
        <dbReference type="Proteomes" id="UP000183275"/>
    </source>
</evidence>
<dbReference type="SUPFAM" id="SSF51126">
    <property type="entry name" value="Pectin lyase-like"/>
    <property type="match status" value="1"/>
</dbReference>
<accession>A0A1I0QTZ1</accession>
<evidence type="ECO:0000256" key="1">
    <source>
        <dbReference type="SAM" id="MobiDB-lite"/>
    </source>
</evidence>
<sequence>MTADKSVDQTGTDDETSDGSVGRRGALSLLGAGLAPLAVGSASATQSDKDGTQPWYDWDTDVDADGNALTNLRALDTGDLENAAYHDRSQWSTETLTIEVGTDFPSLQEAVYAIPFVPYESVEITIPRGTDLSDEDVVVPQTVLGAGTVSGRGYEHKIRITGDQSNPSNCPVGSIVVAGVNGGIISVDGVEFQRANPYSDDDNGFAAFYTNQARVHNCAFAGGVNGIMSYGSNLEIHQVDFGNGVLEGDGITVKHFGFVNEQRAGSEPPTSGTVGGHAYVATNGWIATVRDTNVPSVPSTLSGEDGLIDYGTTRSGFVTAELAGSESLMRFLGSYQWSGDVHQVKPGKGFVTHSPDGTKYRIRVDNDGNVVTDQL</sequence>
<dbReference type="AlphaFoldDB" id="A0A1I0QTZ1"/>
<dbReference type="EMBL" id="FOIS01000005">
    <property type="protein sequence ID" value="SEW31108.1"/>
    <property type="molecule type" value="Genomic_DNA"/>
</dbReference>
<keyword evidence="3" id="KW-1185">Reference proteome</keyword>
<reference evidence="3" key="1">
    <citation type="submission" date="2016-10" db="EMBL/GenBank/DDBJ databases">
        <authorList>
            <person name="Varghese N."/>
        </authorList>
    </citation>
    <scope>NUCLEOTIDE SEQUENCE [LARGE SCALE GENOMIC DNA]</scope>
    <source>
        <strain evidence="3">CGMCC 1.12284</strain>
    </source>
</reference>
<dbReference type="Proteomes" id="UP000183275">
    <property type="component" value="Unassembled WGS sequence"/>
</dbReference>
<proteinExistence type="predicted"/>